<dbReference type="AlphaFoldDB" id="A0A915KKC8"/>
<feature type="domain" description="PH" evidence="1">
    <location>
        <begin position="11"/>
        <end position="115"/>
    </location>
</feature>
<dbReference type="SUPFAM" id="SSF55811">
    <property type="entry name" value="Nudix"/>
    <property type="match status" value="1"/>
</dbReference>
<evidence type="ECO:0000313" key="3">
    <source>
        <dbReference type="WBParaSite" id="nRc.2.0.1.t39220-RA"/>
    </source>
</evidence>
<evidence type="ECO:0000259" key="1">
    <source>
        <dbReference type="PROSITE" id="PS50003"/>
    </source>
</evidence>
<dbReference type="GO" id="GO:0047631">
    <property type="term" value="F:ADP-ribose diphosphatase activity"/>
    <property type="evidence" value="ECO:0007669"/>
    <property type="project" value="InterPro"/>
</dbReference>
<protein>
    <submittedName>
        <fullName evidence="3">PH domain-containing protein</fullName>
    </submittedName>
</protein>
<dbReference type="Pfam" id="PF25969">
    <property type="entry name" value="NUDT9_N"/>
    <property type="match status" value="1"/>
</dbReference>
<name>A0A915KKC8_ROMCU</name>
<sequence length="365" mass="41895">MTSFSATLRNDYQTSGDLLKFTNAFQGYQHRWCVIDRKSREFKYYIKQENWEFQKPRGTLLLNAETQILLNDDDLLTFTIAAYCVQTGHLINCKFRAQDAKSRQEWIGQLISIVAEETKTATSPVSQTILLTENVRRGLAKEGEMFQNLQKAHNAYIDQQRHLCRTIDTMKVSHDGCLDATILALKANSNALAICFSQCVHSLKDLQSYYHEATRQQKHNDCDSNSFALLEHYFLSFEEKMKTLVKRFTLLVDKISWSTPYPNYNPPSYTDPYVLRASWADPELENPNFKPKFNDLDGKVNRQSYHGPYKVCNGYPLNVTGRTGLRGRGLLGKWGPNHAADPVVTRYAADHTQSAKNDIICPWNE</sequence>
<dbReference type="Proteomes" id="UP000887565">
    <property type="component" value="Unplaced"/>
</dbReference>
<dbReference type="InterPro" id="IPR001849">
    <property type="entry name" value="PH_domain"/>
</dbReference>
<organism evidence="2 3">
    <name type="scientific">Romanomermis culicivorax</name>
    <name type="common">Nematode worm</name>
    <dbReference type="NCBI Taxonomy" id="13658"/>
    <lineage>
        <taxon>Eukaryota</taxon>
        <taxon>Metazoa</taxon>
        <taxon>Ecdysozoa</taxon>
        <taxon>Nematoda</taxon>
        <taxon>Enoplea</taxon>
        <taxon>Dorylaimia</taxon>
        <taxon>Mermithida</taxon>
        <taxon>Mermithoidea</taxon>
        <taxon>Mermithidae</taxon>
        <taxon>Romanomermis</taxon>
    </lineage>
</organism>
<dbReference type="PANTHER" id="PTHR13030">
    <property type="entry name" value="NUDIX HYDROLASE"/>
    <property type="match status" value="1"/>
</dbReference>
<dbReference type="Gene3D" id="2.30.29.30">
    <property type="entry name" value="Pleckstrin-homology domain (PH domain)/Phosphotyrosine-binding domain (PTB)"/>
    <property type="match status" value="1"/>
</dbReference>
<keyword evidence="2" id="KW-1185">Reference proteome</keyword>
<dbReference type="SMART" id="SM00233">
    <property type="entry name" value="PH"/>
    <property type="match status" value="1"/>
</dbReference>
<proteinExistence type="predicted"/>
<dbReference type="InterPro" id="IPR015797">
    <property type="entry name" value="NUDIX_hydrolase-like_dom_sf"/>
</dbReference>
<reference evidence="3" key="1">
    <citation type="submission" date="2022-11" db="UniProtKB">
        <authorList>
            <consortium name="WormBaseParasite"/>
        </authorList>
    </citation>
    <scope>IDENTIFICATION</scope>
</reference>
<dbReference type="WBParaSite" id="nRc.2.0.1.t39220-RA">
    <property type="protein sequence ID" value="nRc.2.0.1.t39220-RA"/>
    <property type="gene ID" value="nRc.2.0.1.g39220"/>
</dbReference>
<dbReference type="SUPFAM" id="SSF50729">
    <property type="entry name" value="PH domain-like"/>
    <property type="match status" value="1"/>
</dbReference>
<evidence type="ECO:0000313" key="2">
    <source>
        <dbReference type="Proteomes" id="UP000887565"/>
    </source>
</evidence>
<accession>A0A915KKC8</accession>
<dbReference type="InterPro" id="IPR011993">
    <property type="entry name" value="PH-like_dom_sf"/>
</dbReference>
<dbReference type="InterPro" id="IPR039989">
    <property type="entry name" value="NUDT9"/>
</dbReference>
<dbReference type="PANTHER" id="PTHR13030:SF8">
    <property type="entry name" value="ADP-RIBOSE PYROPHOSPHATASE, MITOCHONDRIAL"/>
    <property type="match status" value="1"/>
</dbReference>
<dbReference type="PROSITE" id="PS50003">
    <property type="entry name" value="PH_DOMAIN"/>
    <property type="match status" value="1"/>
</dbReference>